<dbReference type="RefSeq" id="WP_368380882.1">
    <property type="nucleotide sequence ID" value="NZ_JBFRYA010000004.1"/>
</dbReference>
<protein>
    <submittedName>
        <fullName evidence="1">DUF2804 domain-containing protein</fullName>
    </submittedName>
</protein>
<gene>
    <name evidence="1" type="ORF">AB4876_06730</name>
</gene>
<keyword evidence="2" id="KW-1185">Reference proteome</keyword>
<dbReference type="Pfam" id="PF10974">
    <property type="entry name" value="DUF2804"/>
    <property type="match status" value="1"/>
</dbReference>
<comment type="caution">
    <text evidence="1">The sequence shown here is derived from an EMBL/GenBank/DDBJ whole genome shotgun (WGS) entry which is preliminary data.</text>
</comment>
<dbReference type="EMBL" id="JBFRYA010000004">
    <property type="protein sequence ID" value="MEX1668599.1"/>
    <property type="molecule type" value="Genomic_DNA"/>
</dbReference>
<dbReference type="InterPro" id="IPR021243">
    <property type="entry name" value="DUF2804"/>
</dbReference>
<evidence type="ECO:0000313" key="1">
    <source>
        <dbReference type="EMBL" id="MEX1668599.1"/>
    </source>
</evidence>
<organism evidence="1 2">
    <name type="scientific">Zhongshania guokunii</name>
    <dbReference type="NCBI Taxonomy" id="641783"/>
    <lineage>
        <taxon>Bacteria</taxon>
        <taxon>Pseudomonadati</taxon>
        <taxon>Pseudomonadota</taxon>
        <taxon>Gammaproteobacteria</taxon>
        <taxon>Cellvibrionales</taxon>
        <taxon>Spongiibacteraceae</taxon>
        <taxon>Zhongshania</taxon>
    </lineage>
</organism>
<sequence length="339" mass="38022">MPVIPRLINSAGQPEFGLFADGVREINYLDYDLRSPMDRKLGGLAKRFKFNQFQFVALVSPELIVGIAIVDLKLLSNVFVYLYSTQDGEFDEFSFTQPLSHNTAMSLCPNAGEAVFRKGMNTVSITADETKAQRELRVSLVGGVEIVAQIDESSCTPLAICTRAGYQGWVFTQKTAALPCQGQLQWRGKNFDLAAMNSLASVDWSAGYMRGETFWNWASLSYTLADGRRLGLNLAAGVNETGFTENALWLDGRLLKVDMADFQFSRYEQMAEWRIRSADGQVDLRFKPVGQRKEKRNALLLASNFTQHFGVFDGRISLPSETIELSNAWGFAEDHYARW</sequence>
<accession>A0ABV3U3V4</accession>
<reference evidence="1 2" key="1">
    <citation type="journal article" date="2011" name="Int. J. Syst. Evol. Microbiol.">
        <title>Zhongshania antarctica gen. nov., sp. nov. and Zhongshania guokunii sp. nov., gammaproteobacteria respectively isolated from coastal attached (fast) ice and surface seawater of the Antarctic.</title>
        <authorList>
            <person name="Li H.J."/>
            <person name="Zhang X.Y."/>
            <person name="Chen C.X."/>
            <person name="Zhang Y.J."/>
            <person name="Gao Z.M."/>
            <person name="Yu Y."/>
            <person name="Chen X.L."/>
            <person name="Chen B."/>
            <person name="Zhang Y.Z."/>
        </authorList>
    </citation>
    <scope>NUCLEOTIDE SEQUENCE [LARGE SCALE GENOMIC DNA]</scope>
    <source>
        <strain evidence="1 2">ZS6-22T</strain>
    </source>
</reference>
<dbReference type="PANTHER" id="PTHR35868">
    <property type="entry name" value="DUF2804 DOMAIN-CONTAINING PROTEIN-RELATED"/>
    <property type="match status" value="1"/>
</dbReference>
<proteinExistence type="predicted"/>
<dbReference type="PANTHER" id="PTHR35868:SF4">
    <property type="entry name" value="DUF2804 DOMAIN-CONTAINING PROTEIN"/>
    <property type="match status" value="1"/>
</dbReference>
<dbReference type="Proteomes" id="UP001557485">
    <property type="component" value="Unassembled WGS sequence"/>
</dbReference>
<evidence type="ECO:0000313" key="2">
    <source>
        <dbReference type="Proteomes" id="UP001557485"/>
    </source>
</evidence>
<name>A0ABV3U3V4_9GAMM</name>